<dbReference type="SUPFAM" id="SSF50494">
    <property type="entry name" value="Trypsin-like serine proteases"/>
    <property type="match status" value="1"/>
</dbReference>
<dbReference type="InterPro" id="IPR043504">
    <property type="entry name" value="Peptidase_S1_PA_chymotrypsin"/>
</dbReference>
<evidence type="ECO:0000313" key="2">
    <source>
        <dbReference type="Proteomes" id="UP000232323"/>
    </source>
</evidence>
<gene>
    <name evidence="1" type="ORF">CEUSTIGMA_g14078.t1</name>
</gene>
<sequence>YAADGVQEEVHMLTQPHPLYDLMVLRGSRCATTDFRAAICVAGDVAYVAGFPPESTQVCFSKGMIGSMTFSSMIVNAHADNGWSGGPVVNRRGRLVGVMQQGLGATIKRPDAISATRLHDFLFMNNVPGLSE</sequence>
<keyword evidence="2" id="KW-1185">Reference proteome</keyword>
<evidence type="ECO:0008006" key="3">
    <source>
        <dbReference type="Google" id="ProtNLM"/>
    </source>
</evidence>
<accession>A0A250XUP8</accession>
<dbReference type="EMBL" id="BEGY01000481">
    <property type="protein sequence ID" value="GAX86670.1"/>
    <property type="molecule type" value="Genomic_DNA"/>
</dbReference>
<proteinExistence type="predicted"/>
<dbReference type="Gene3D" id="2.40.10.10">
    <property type="entry name" value="Trypsin-like serine proteases"/>
    <property type="match status" value="1"/>
</dbReference>
<name>A0A250XUP8_9CHLO</name>
<dbReference type="AlphaFoldDB" id="A0A250XUP8"/>
<evidence type="ECO:0000313" key="1">
    <source>
        <dbReference type="EMBL" id="GAX86670.1"/>
    </source>
</evidence>
<organism evidence="1 2">
    <name type="scientific">Chlamydomonas eustigma</name>
    <dbReference type="NCBI Taxonomy" id="1157962"/>
    <lineage>
        <taxon>Eukaryota</taxon>
        <taxon>Viridiplantae</taxon>
        <taxon>Chlorophyta</taxon>
        <taxon>core chlorophytes</taxon>
        <taxon>Chlorophyceae</taxon>
        <taxon>CS clade</taxon>
        <taxon>Chlamydomonadales</taxon>
        <taxon>Chlamydomonadaceae</taxon>
        <taxon>Chlamydomonas</taxon>
    </lineage>
</organism>
<protein>
    <recommendedName>
        <fullName evidence="3">Serine protease</fullName>
    </recommendedName>
</protein>
<dbReference type="OrthoDB" id="531738at2759"/>
<dbReference type="Proteomes" id="UP000232323">
    <property type="component" value="Unassembled WGS sequence"/>
</dbReference>
<dbReference type="Pfam" id="PF13365">
    <property type="entry name" value="Trypsin_2"/>
    <property type="match status" value="1"/>
</dbReference>
<feature type="non-terminal residue" evidence="1">
    <location>
        <position position="1"/>
    </location>
</feature>
<comment type="caution">
    <text evidence="1">The sequence shown here is derived from an EMBL/GenBank/DDBJ whole genome shotgun (WGS) entry which is preliminary data.</text>
</comment>
<reference evidence="1 2" key="1">
    <citation type="submission" date="2017-08" db="EMBL/GenBank/DDBJ databases">
        <title>Acidophilic green algal genome provides insights into adaptation to an acidic environment.</title>
        <authorList>
            <person name="Hirooka S."/>
            <person name="Hirose Y."/>
            <person name="Kanesaki Y."/>
            <person name="Higuchi S."/>
            <person name="Fujiwara T."/>
            <person name="Onuma R."/>
            <person name="Era A."/>
            <person name="Ohbayashi R."/>
            <person name="Uzuka A."/>
            <person name="Nozaki H."/>
            <person name="Yoshikawa H."/>
            <person name="Miyagishima S.Y."/>
        </authorList>
    </citation>
    <scope>NUCLEOTIDE SEQUENCE [LARGE SCALE GENOMIC DNA]</scope>
    <source>
        <strain evidence="1 2">NIES-2499</strain>
    </source>
</reference>
<dbReference type="InterPro" id="IPR009003">
    <property type="entry name" value="Peptidase_S1_PA"/>
</dbReference>